<accession>A0A1I2SCR6</accession>
<sequence>MFPSEAAVEATLADLRRQRDALDRQIADHALYLELGRRLGAGSVATKAAVPAPSPAPHPAPEPEPEPEARPGEDIAAARRHGRALVAAAVEILHEAGRPLHAGEILPGLTARGFELPGHDAIAALNTRLWKRSGPGGPLRRLGDAVYAPAEEDPA</sequence>
<evidence type="ECO:0000313" key="5">
    <source>
        <dbReference type="Proteomes" id="UP000199229"/>
    </source>
</evidence>
<feature type="region of interest" description="Disordered" evidence="2">
    <location>
        <begin position="45"/>
        <end position="78"/>
    </location>
</feature>
<keyword evidence="1" id="KW-0804">Transcription</keyword>
<dbReference type="PROSITE" id="PS51913">
    <property type="entry name" value="HTH_HARE"/>
    <property type="match status" value="1"/>
</dbReference>
<dbReference type="EMBL" id="FOPM01000004">
    <property type="protein sequence ID" value="SFG50605.1"/>
    <property type="molecule type" value="Genomic_DNA"/>
</dbReference>
<gene>
    <name evidence="4" type="ORF">SAMN05192565_104179</name>
</gene>
<dbReference type="AlphaFoldDB" id="A0A1I2SCR6"/>
<feature type="compositionally biased region" description="Basic and acidic residues" evidence="2">
    <location>
        <begin position="67"/>
        <end position="77"/>
    </location>
</feature>
<organism evidence="4 5">
    <name type="scientific">Methylobacterium gossipiicola</name>
    <dbReference type="NCBI Taxonomy" id="582675"/>
    <lineage>
        <taxon>Bacteria</taxon>
        <taxon>Pseudomonadati</taxon>
        <taxon>Pseudomonadota</taxon>
        <taxon>Alphaproteobacteria</taxon>
        <taxon>Hyphomicrobiales</taxon>
        <taxon>Methylobacteriaceae</taxon>
        <taxon>Methylobacterium</taxon>
    </lineage>
</organism>
<dbReference type="InterPro" id="IPR007759">
    <property type="entry name" value="Asxl_HARE-HTH"/>
</dbReference>
<protein>
    <recommendedName>
        <fullName evidence="3">HTH HARE-type domain-containing protein</fullName>
    </recommendedName>
</protein>
<evidence type="ECO:0000256" key="1">
    <source>
        <dbReference type="ARBA" id="ARBA00023163"/>
    </source>
</evidence>
<feature type="domain" description="HTH HARE-type" evidence="3">
    <location>
        <begin position="83"/>
        <end position="152"/>
    </location>
</feature>
<dbReference type="GO" id="GO:0006355">
    <property type="term" value="P:regulation of DNA-templated transcription"/>
    <property type="evidence" value="ECO:0007669"/>
    <property type="project" value="InterPro"/>
</dbReference>
<dbReference type="OrthoDB" id="32898at2"/>
<dbReference type="Proteomes" id="UP000199229">
    <property type="component" value="Unassembled WGS sequence"/>
</dbReference>
<evidence type="ECO:0000259" key="3">
    <source>
        <dbReference type="PROSITE" id="PS51913"/>
    </source>
</evidence>
<feature type="compositionally biased region" description="Pro residues" evidence="2">
    <location>
        <begin position="52"/>
        <end position="62"/>
    </location>
</feature>
<evidence type="ECO:0000313" key="4">
    <source>
        <dbReference type="EMBL" id="SFG50605.1"/>
    </source>
</evidence>
<reference evidence="5" key="1">
    <citation type="submission" date="2016-10" db="EMBL/GenBank/DDBJ databases">
        <authorList>
            <person name="Varghese N."/>
            <person name="Submissions S."/>
        </authorList>
    </citation>
    <scope>NUCLEOTIDE SEQUENCE [LARGE SCALE GENOMIC DNA]</scope>
    <source>
        <strain evidence="5">Gh-105</strain>
    </source>
</reference>
<proteinExistence type="predicted"/>
<evidence type="ECO:0000256" key="2">
    <source>
        <dbReference type="SAM" id="MobiDB-lite"/>
    </source>
</evidence>
<keyword evidence="5" id="KW-1185">Reference proteome</keyword>
<name>A0A1I2SCR6_9HYPH</name>
<dbReference type="RefSeq" id="WP_091969657.1">
    <property type="nucleotide sequence ID" value="NZ_FOPM01000004.1"/>
</dbReference>